<keyword evidence="3" id="KW-1185">Reference proteome</keyword>
<comment type="caution">
    <text evidence="2">The sequence shown here is derived from an EMBL/GenBank/DDBJ whole genome shotgun (WGS) entry which is preliminary data.</text>
</comment>
<protein>
    <submittedName>
        <fullName evidence="2">Uncharacterized protein</fullName>
    </submittedName>
</protein>
<dbReference type="EMBL" id="JACXVP010000001">
    <property type="protein sequence ID" value="KAG5631225.1"/>
    <property type="molecule type" value="Genomic_DNA"/>
</dbReference>
<gene>
    <name evidence="2" type="ORF">H5410_002942</name>
</gene>
<sequence length="80" mass="9354">MEVCEGRLNYPVKINARNGSRDSQSLFLVGKNSARRGRDQVEPLVEHLEFEAKHGHYLAKRNKKTKKRRLEDHLMHSVSR</sequence>
<dbReference type="AlphaFoldDB" id="A0A9J6B3E4"/>
<feature type="compositionally biased region" description="Basic and acidic residues" evidence="1">
    <location>
        <begin position="69"/>
        <end position="80"/>
    </location>
</feature>
<proteinExistence type="predicted"/>
<organism evidence="2 3">
    <name type="scientific">Solanum commersonii</name>
    <name type="common">Commerson's wild potato</name>
    <name type="synonym">Commerson's nightshade</name>
    <dbReference type="NCBI Taxonomy" id="4109"/>
    <lineage>
        <taxon>Eukaryota</taxon>
        <taxon>Viridiplantae</taxon>
        <taxon>Streptophyta</taxon>
        <taxon>Embryophyta</taxon>
        <taxon>Tracheophyta</taxon>
        <taxon>Spermatophyta</taxon>
        <taxon>Magnoliopsida</taxon>
        <taxon>eudicotyledons</taxon>
        <taxon>Gunneridae</taxon>
        <taxon>Pentapetalae</taxon>
        <taxon>asterids</taxon>
        <taxon>lamiids</taxon>
        <taxon>Solanales</taxon>
        <taxon>Solanaceae</taxon>
        <taxon>Solanoideae</taxon>
        <taxon>Solaneae</taxon>
        <taxon>Solanum</taxon>
    </lineage>
</organism>
<evidence type="ECO:0000256" key="1">
    <source>
        <dbReference type="SAM" id="MobiDB-lite"/>
    </source>
</evidence>
<name>A0A9J6B3E4_SOLCO</name>
<dbReference type="Proteomes" id="UP000824120">
    <property type="component" value="Chromosome 1"/>
</dbReference>
<evidence type="ECO:0000313" key="2">
    <source>
        <dbReference type="EMBL" id="KAG5631225.1"/>
    </source>
</evidence>
<reference evidence="2 3" key="1">
    <citation type="submission" date="2020-09" db="EMBL/GenBank/DDBJ databases">
        <title>De no assembly of potato wild relative species, Solanum commersonii.</title>
        <authorList>
            <person name="Cho K."/>
        </authorList>
    </citation>
    <scope>NUCLEOTIDE SEQUENCE [LARGE SCALE GENOMIC DNA]</scope>
    <source>
        <strain evidence="2">LZ3.2</strain>
        <tissue evidence="2">Leaf</tissue>
    </source>
</reference>
<accession>A0A9J6B3E4</accession>
<feature type="region of interest" description="Disordered" evidence="1">
    <location>
        <begin position="59"/>
        <end position="80"/>
    </location>
</feature>
<feature type="compositionally biased region" description="Basic residues" evidence="1">
    <location>
        <begin position="59"/>
        <end position="68"/>
    </location>
</feature>
<evidence type="ECO:0000313" key="3">
    <source>
        <dbReference type="Proteomes" id="UP000824120"/>
    </source>
</evidence>